<dbReference type="CDD" id="cd09272">
    <property type="entry name" value="RNase_HI_RT_Ty1"/>
    <property type="match status" value="1"/>
</dbReference>
<keyword evidence="5" id="KW-1185">Reference proteome</keyword>
<comment type="caution">
    <text evidence="4">The sequence shown here is derived from an EMBL/GenBank/DDBJ whole genome shotgun (WGS) entry which is preliminary data.</text>
</comment>
<dbReference type="EMBL" id="LBMM01005632">
    <property type="protein sequence ID" value="KMQ91353.1"/>
    <property type="molecule type" value="Genomic_DNA"/>
</dbReference>
<dbReference type="GO" id="GO:0042575">
    <property type="term" value="C:DNA polymerase complex"/>
    <property type="evidence" value="ECO:0007669"/>
    <property type="project" value="UniProtKB-ARBA"/>
</dbReference>
<organism evidence="4 5">
    <name type="scientific">Lasius niger</name>
    <name type="common">Black garden ant</name>
    <dbReference type="NCBI Taxonomy" id="67767"/>
    <lineage>
        <taxon>Eukaryota</taxon>
        <taxon>Metazoa</taxon>
        <taxon>Ecdysozoa</taxon>
        <taxon>Arthropoda</taxon>
        <taxon>Hexapoda</taxon>
        <taxon>Insecta</taxon>
        <taxon>Pterygota</taxon>
        <taxon>Neoptera</taxon>
        <taxon>Endopterygota</taxon>
        <taxon>Hymenoptera</taxon>
        <taxon>Apocrita</taxon>
        <taxon>Aculeata</taxon>
        <taxon>Formicoidea</taxon>
        <taxon>Formicidae</taxon>
        <taxon>Formicinae</taxon>
        <taxon>Lasius</taxon>
        <taxon>Lasius</taxon>
    </lineage>
</organism>
<protein>
    <submittedName>
        <fullName evidence="4">Opie2a pol protein</fullName>
    </submittedName>
</protein>
<sequence length="913" mass="103697">MVTNIIRIYHDDMAHCGFEKTIRANFREGELQVTDTPFLPFEIFHMDHFGPIKESIDGYKHILVTVDAFSRFTWLSPSQNYELERIAVAAPWANGLVERINRFLKSSLKELVDDHECWNVHLDSVQYVINNTYHASLRASPSKVLLGIEQRNNADVKLIDFLNKIAHNKLEFQKDRDSCRELALEAINKIKERFGCELHILDQTPNKSKLEPRSKKGIFVGYSQQLKGYRVWIPSEGKVQVSRDVKFLEMSDQPNNLADDLHLEEHDLQDKTKSISGSSTPKYLDEFSNEIQLIGSHGRPDNDADGASSIEEEDFLSLSDREGEEENLPEPSPVDQPDIARRGLGRPQKVLSGRPGRPRKVYQTVGGGDQTNMAFLAEIPVDRALSSPESEEWMRAIVEEVKAVLKNGTWKLVKRPEGREIVGSGFVLQNKYGASETLKKRKARVVVRGFSQQPSRDFHETYAPVARLSSIRLTMAIAARKWMFIRQYDVKTAYLNGTLEKEVYMEVPSLMDEILRRIIEDEQFDHRVIAEVKAMLNQLATGDQVCRMKKALYGLKQAGHAWHKRLDEELRSLGATPSKGDPCLYLKDRSGRLLIAVVYVDDIIVMSENPQAVMQFGADLSKRFDMKDVGKLKRCLGMDFVQDRSGIRINQQTYITDLIAFRDAGWQAGFDASRRRHETDEDGPVDNVAHAASLLSQFNDCFAKAHWVVAKRVLRYLKGTANFGNTYKYGEDDFQGFVDADWAGSIHDRRSFTGYAFVINGGCISWYSKKQRTVALSSTEAEYMALDEAAKEAVYLRRLLRELGINTGKVTLSNDNLRAQRLATNPVFHARTKHIDIRHHLVREIVDAGLIRLEHVASEEMPADVLTKALTKPKHGTCIRLLELSRVPGTDHGTFIERKCWDLPTNVCDSSTV</sequence>
<dbReference type="Pfam" id="PF07727">
    <property type="entry name" value="RVT_2"/>
    <property type="match status" value="2"/>
</dbReference>
<feature type="domain" description="Reverse transcriptase Ty1/copia-type" evidence="2">
    <location>
        <begin position="542"/>
        <end position="659"/>
    </location>
</feature>
<dbReference type="STRING" id="67767.A0A0J7KLS9"/>
<dbReference type="GO" id="GO:0071897">
    <property type="term" value="P:DNA biosynthetic process"/>
    <property type="evidence" value="ECO:0007669"/>
    <property type="project" value="UniProtKB-ARBA"/>
</dbReference>
<dbReference type="Gene3D" id="3.30.420.10">
    <property type="entry name" value="Ribonuclease H-like superfamily/Ribonuclease H"/>
    <property type="match status" value="2"/>
</dbReference>
<name>A0A0J7KLS9_LASNI</name>
<dbReference type="Proteomes" id="UP000036403">
    <property type="component" value="Unassembled WGS sequence"/>
</dbReference>
<dbReference type="InterPro" id="IPR036397">
    <property type="entry name" value="RNaseH_sf"/>
</dbReference>
<feature type="region of interest" description="Disordered" evidence="1">
    <location>
        <begin position="317"/>
        <end position="366"/>
    </location>
</feature>
<reference evidence="4 5" key="1">
    <citation type="submission" date="2015-04" db="EMBL/GenBank/DDBJ databases">
        <title>Lasius niger genome sequencing.</title>
        <authorList>
            <person name="Konorov E.A."/>
            <person name="Nikitin M.A."/>
            <person name="Kirill M.V."/>
            <person name="Chang P."/>
        </authorList>
    </citation>
    <scope>NUCLEOTIDE SEQUENCE [LARGE SCALE GENOMIC DNA]</scope>
    <source>
        <tissue evidence="4">Whole</tissue>
    </source>
</reference>
<dbReference type="InterPro" id="IPR012337">
    <property type="entry name" value="RNaseH-like_sf"/>
</dbReference>
<accession>A0A0J7KLS9</accession>
<dbReference type="InterPro" id="IPR013103">
    <property type="entry name" value="RVT_2"/>
</dbReference>
<dbReference type="SUPFAM" id="SSF53098">
    <property type="entry name" value="Ribonuclease H-like"/>
    <property type="match status" value="1"/>
</dbReference>
<proteinExistence type="predicted"/>
<dbReference type="SUPFAM" id="SSF56672">
    <property type="entry name" value="DNA/RNA polymerases"/>
    <property type="match status" value="1"/>
</dbReference>
<feature type="domain" description="Reverse transcriptase Ty1/copia-type" evidence="2">
    <location>
        <begin position="407"/>
        <end position="509"/>
    </location>
</feature>
<dbReference type="Pfam" id="PF25597">
    <property type="entry name" value="SH3_retrovirus"/>
    <property type="match status" value="1"/>
</dbReference>
<feature type="domain" description="Retroviral polymerase SH3-like" evidence="3">
    <location>
        <begin position="201"/>
        <end position="256"/>
    </location>
</feature>
<gene>
    <name evidence="4" type="ORF">RF55_8799</name>
</gene>
<evidence type="ECO:0000313" key="5">
    <source>
        <dbReference type="Proteomes" id="UP000036403"/>
    </source>
</evidence>
<dbReference type="OrthoDB" id="115435at2759"/>
<dbReference type="InterPro" id="IPR057670">
    <property type="entry name" value="SH3_retrovirus"/>
</dbReference>
<evidence type="ECO:0000313" key="4">
    <source>
        <dbReference type="EMBL" id="KMQ91353.1"/>
    </source>
</evidence>
<dbReference type="PANTHER" id="PTHR11439:SF483">
    <property type="entry name" value="PEPTIDE SYNTHASE GLIP-LIKE, PUTATIVE (AFU_ORTHOLOGUE AFUA_3G12920)-RELATED"/>
    <property type="match status" value="1"/>
</dbReference>
<dbReference type="PANTHER" id="PTHR11439">
    <property type="entry name" value="GAG-POL-RELATED RETROTRANSPOSON"/>
    <property type="match status" value="1"/>
</dbReference>
<evidence type="ECO:0000256" key="1">
    <source>
        <dbReference type="SAM" id="MobiDB-lite"/>
    </source>
</evidence>
<dbReference type="PaxDb" id="67767-A0A0J7KLS9"/>
<dbReference type="InterPro" id="IPR043502">
    <property type="entry name" value="DNA/RNA_pol_sf"/>
</dbReference>
<evidence type="ECO:0000259" key="3">
    <source>
        <dbReference type="Pfam" id="PF25597"/>
    </source>
</evidence>
<evidence type="ECO:0000259" key="2">
    <source>
        <dbReference type="Pfam" id="PF07727"/>
    </source>
</evidence>
<dbReference type="AlphaFoldDB" id="A0A0J7KLS9"/>
<dbReference type="GO" id="GO:0003676">
    <property type="term" value="F:nucleic acid binding"/>
    <property type="evidence" value="ECO:0007669"/>
    <property type="project" value="InterPro"/>
</dbReference>